<sequence>MNEKFLGHFFRYKRTTADLTTFAVSQTKSRRTPGLTREEVATLANVSTDWYTRIEQGRTGSTPSSDVLLALCQALQLTPAETEYAFNLTGLVPPVPNLQDTNQQLDDFLTAMLPKPAYVMSQQLTIEAANSAYTKMFEWRKTQSPLERNLIWRIFNDPYYQTSLVNWTQYAQFMTAVFRNLYSQTSDSKFLYQVFQSVNQNPTFLSVWNSLKVATFEPQRLFVQTHDHQELYLVENTFEIPATHQFIVVENAGDMTTHNHLAHIETK</sequence>
<evidence type="ECO:0000313" key="3">
    <source>
        <dbReference type="Proteomes" id="UP000480570"/>
    </source>
</evidence>
<comment type="caution">
    <text evidence="2">The sequence shown here is derived from an EMBL/GenBank/DDBJ whole genome shotgun (WGS) entry which is preliminary data.</text>
</comment>
<organism evidence="2 3">
    <name type="scientific">Furfurilactobacillus rossiae</name>
    <dbReference type="NCBI Taxonomy" id="231049"/>
    <lineage>
        <taxon>Bacteria</taxon>
        <taxon>Bacillati</taxon>
        <taxon>Bacillota</taxon>
        <taxon>Bacilli</taxon>
        <taxon>Lactobacillales</taxon>
        <taxon>Lactobacillaceae</taxon>
        <taxon>Furfurilactobacillus</taxon>
    </lineage>
</organism>
<dbReference type="SMART" id="SM00530">
    <property type="entry name" value="HTH_XRE"/>
    <property type="match status" value="1"/>
</dbReference>
<gene>
    <name evidence="2" type="ORF">GB992_06630</name>
</gene>
<dbReference type="PROSITE" id="PS50943">
    <property type="entry name" value="HTH_CROC1"/>
    <property type="match status" value="1"/>
</dbReference>
<feature type="domain" description="HTH cro/C1-type" evidence="1">
    <location>
        <begin position="34"/>
        <end position="82"/>
    </location>
</feature>
<protein>
    <submittedName>
        <fullName evidence="2">Helix-turn-helix domain-containing protein</fullName>
    </submittedName>
</protein>
<dbReference type="PANTHER" id="PTHR35010">
    <property type="entry name" value="BLL4672 PROTEIN-RELATED"/>
    <property type="match status" value="1"/>
</dbReference>
<evidence type="ECO:0000313" key="2">
    <source>
        <dbReference type="EMBL" id="MYV05521.1"/>
    </source>
</evidence>
<dbReference type="RefSeq" id="WP_225439192.1">
    <property type="nucleotide sequence ID" value="NZ_CP185253.1"/>
</dbReference>
<dbReference type="CDD" id="cd00093">
    <property type="entry name" value="HTH_XRE"/>
    <property type="match status" value="1"/>
</dbReference>
<reference evidence="2 3" key="1">
    <citation type="journal article" date="2019" name="Appl. Environ. Microbiol.">
        <title>Genetic determinants of hydroxycinnamic acid metabolism in heterofermentative lactobacilli.</title>
        <authorList>
            <person name="Gaur G."/>
            <person name="Oh J.H."/>
            <person name="Filannino P."/>
            <person name="Gobbetti M."/>
            <person name="van Pijkeren J.P."/>
            <person name="Ganzle M.G."/>
        </authorList>
    </citation>
    <scope>NUCLEOTIDE SEQUENCE [LARGE SCALE GENOMIC DNA]</scope>
    <source>
        <strain evidence="2 3">FUA3583</strain>
    </source>
</reference>
<dbReference type="Proteomes" id="UP000480570">
    <property type="component" value="Unassembled WGS sequence"/>
</dbReference>
<dbReference type="EMBL" id="WEZT01000011">
    <property type="protein sequence ID" value="MYV05521.1"/>
    <property type="molecule type" value="Genomic_DNA"/>
</dbReference>
<proteinExistence type="predicted"/>
<dbReference type="InterPro" id="IPR041413">
    <property type="entry name" value="MLTR_LBD"/>
</dbReference>
<accession>A0A7C9IT86</accession>
<dbReference type="SUPFAM" id="SSF47413">
    <property type="entry name" value="lambda repressor-like DNA-binding domains"/>
    <property type="match status" value="1"/>
</dbReference>
<dbReference type="Pfam" id="PF17765">
    <property type="entry name" value="MLTR_LBD"/>
    <property type="match status" value="1"/>
</dbReference>
<dbReference type="InterPro" id="IPR001387">
    <property type="entry name" value="Cro/C1-type_HTH"/>
</dbReference>
<dbReference type="Pfam" id="PF13560">
    <property type="entry name" value="HTH_31"/>
    <property type="match status" value="1"/>
</dbReference>
<dbReference type="AlphaFoldDB" id="A0A7C9IT86"/>
<dbReference type="Gene3D" id="1.10.260.40">
    <property type="entry name" value="lambda repressor-like DNA-binding domains"/>
    <property type="match status" value="1"/>
</dbReference>
<dbReference type="Gene3D" id="3.30.450.180">
    <property type="match status" value="1"/>
</dbReference>
<evidence type="ECO:0000259" key="1">
    <source>
        <dbReference type="PROSITE" id="PS50943"/>
    </source>
</evidence>
<dbReference type="InterPro" id="IPR010982">
    <property type="entry name" value="Lambda_DNA-bd_dom_sf"/>
</dbReference>
<dbReference type="PANTHER" id="PTHR35010:SF2">
    <property type="entry name" value="BLL4672 PROTEIN"/>
    <property type="match status" value="1"/>
</dbReference>
<dbReference type="GO" id="GO:0003677">
    <property type="term" value="F:DNA binding"/>
    <property type="evidence" value="ECO:0007669"/>
    <property type="project" value="InterPro"/>
</dbReference>
<name>A0A7C9IT86_9LACO</name>